<organism evidence="2 3">
    <name type="scientific">Trifolium medium</name>
    <dbReference type="NCBI Taxonomy" id="97028"/>
    <lineage>
        <taxon>Eukaryota</taxon>
        <taxon>Viridiplantae</taxon>
        <taxon>Streptophyta</taxon>
        <taxon>Embryophyta</taxon>
        <taxon>Tracheophyta</taxon>
        <taxon>Spermatophyta</taxon>
        <taxon>Magnoliopsida</taxon>
        <taxon>eudicotyledons</taxon>
        <taxon>Gunneridae</taxon>
        <taxon>Pentapetalae</taxon>
        <taxon>rosids</taxon>
        <taxon>fabids</taxon>
        <taxon>Fabales</taxon>
        <taxon>Fabaceae</taxon>
        <taxon>Papilionoideae</taxon>
        <taxon>50 kb inversion clade</taxon>
        <taxon>NPAAA clade</taxon>
        <taxon>Hologalegina</taxon>
        <taxon>IRL clade</taxon>
        <taxon>Trifolieae</taxon>
        <taxon>Trifolium</taxon>
    </lineage>
</organism>
<dbReference type="InterPro" id="IPR025558">
    <property type="entry name" value="DUF4283"/>
</dbReference>
<evidence type="ECO:0000313" key="2">
    <source>
        <dbReference type="EMBL" id="MCI24608.1"/>
    </source>
</evidence>
<dbReference type="Pfam" id="PF14111">
    <property type="entry name" value="DUF4283"/>
    <property type="match status" value="1"/>
</dbReference>
<reference evidence="2 3" key="1">
    <citation type="journal article" date="2018" name="Front. Plant Sci.">
        <title>Red Clover (Trifolium pratense) and Zigzag Clover (T. medium) - A Picture of Genomic Similarities and Differences.</title>
        <authorList>
            <person name="Dluhosova J."/>
            <person name="Istvanek J."/>
            <person name="Nedelnik J."/>
            <person name="Repkova J."/>
        </authorList>
    </citation>
    <scope>NUCLEOTIDE SEQUENCE [LARGE SCALE GENOMIC DNA]</scope>
    <source>
        <strain evidence="3">cv. 10/8</strain>
        <tissue evidence="2">Leaf</tissue>
    </source>
</reference>
<dbReference type="PANTHER" id="PTHR31286">
    <property type="entry name" value="GLYCINE-RICH CELL WALL STRUCTURAL PROTEIN 1.8-LIKE"/>
    <property type="match status" value="1"/>
</dbReference>
<feature type="non-terminal residue" evidence="2">
    <location>
        <position position="1"/>
    </location>
</feature>
<dbReference type="InterPro" id="IPR040256">
    <property type="entry name" value="At4g02000-like"/>
</dbReference>
<feature type="domain" description="DUF4283" evidence="1">
    <location>
        <begin position="94"/>
        <end position="173"/>
    </location>
</feature>
<proteinExistence type="predicted"/>
<sequence>FCSAMDNSLNNTTGFVFNATPPPPKPPDGGVQIGTSNKKISFRDVLTEGQQMNQTKERVDLIAKGLMKVTLEEGNRLLPVVTMDEKLFQDLCNPWKEALVVKLLGKNVGYNMMKDRLKNLWRLTGGFEIMDVDNGFYMVKCELLADREKIVADGPWMLFDHYLAVARWTPDFASPHAKVEKTL</sequence>
<dbReference type="EMBL" id="LXQA010142470">
    <property type="protein sequence ID" value="MCI24608.1"/>
    <property type="molecule type" value="Genomic_DNA"/>
</dbReference>
<protein>
    <recommendedName>
        <fullName evidence="1">DUF4283 domain-containing protein</fullName>
    </recommendedName>
</protein>
<evidence type="ECO:0000313" key="3">
    <source>
        <dbReference type="Proteomes" id="UP000265520"/>
    </source>
</evidence>
<feature type="non-terminal residue" evidence="2">
    <location>
        <position position="183"/>
    </location>
</feature>
<evidence type="ECO:0000259" key="1">
    <source>
        <dbReference type="Pfam" id="PF14111"/>
    </source>
</evidence>
<dbReference type="AlphaFoldDB" id="A0A392QK85"/>
<comment type="caution">
    <text evidence="2">The sequence shown here is derived from an EMBL/GenBank/DDBJ whole genome shotgun (WGS) entry which is preliminary data.</text>
</comment>
<dbReference type="Proteomes" id="UP000265520">
    <property type="component" value="Unassembled WGS sequence"/>
</dbReference>
<dbReference type="PANTHER" id="PTHR31286:SF171">
    <property type="entry name" value="CCHC-TYPE DOMAIN-CONTAINING PROTEIN"/>
    <property type="match status" value="1"/>
</dbReference>
<keyword evidence="3" id="KW-1185">Reference proteome</keyword>
<name>A0A392QK85_9FABA</name>
<accession>A0A392QK85</accession>